<name>A0ABW4WZP5_9BACT</name>
<accession>A0ABW4WZP5</accession>
<organism evidence="1 2">
    <name type="scientific">Pontibacter silvestris</name>
    <dbReference type="NCBI Taxonomy" id="2305183"/>
    <lineage>
        <taxon>Bacteria</taxon>
        <taxon>Pseudomonadati</taxon>
        <taxon>Bacteroidota</taxon>
        <taxon>Cytophagia</taxon>
        <taxon>Cytophagales</taxon>
        <taxon>Hymenobacteraceae</taxon>
        <taxon>Pontibacter</taxon>
    </lineage>
</organism>
<comment type="caution">
    <text evidence="1">The sequence shown here is derived from an EMBL/GenBank/DDBJ whole genome shotgun (WGS) entry which is preliminary data.</text>
</comment>
<keyword evidence="2" id="KW-1185">Reference proteome</keyword>
<dbReference type="EMBL" id="JBHUHV010000043">
    <property type="protein sequence ID" value="MFD2068119.1"/>
    <property type="molecule type" value="Genomic_DNA"/>
</dbReference>
<sequence>MATMGNKAFIYSDSYFWRLQERYSGFALQKIKTHLQHAGHRGIVFHYQLLSMGLLLKTFRKTPRLNEIITAFEGAYSFNRKTAPSNALRAARQVNLEGLCELAGLYVDTYLENMNEEAFRYWGNNLQRLEQQGNATPHEDNQRERVVAKFLVKYYTLMSQLRHMEPDFTLEKIRVEAANSRALDQGERDNEAIEAIGRMLYPELFNKEQQKETNKQMDIATKGNGLDMAALGLERHEWLGTQKELAELFIELERKGWIREKKVETIQATFTKSDTIDQIMKPNRDHKYPEIFTPAYRPRFDGIKQKVAAKKRK</sequence>
<reference evidence="2" key="1">
    <citation type="journal article" date="2019" name="Int. J. Syst. Evol. Microbiol.">
        <title>The Global Catalogue of Microorganisms (GCM) 10K type strain sequencing project: providing services to taxonomists for standard genome sequencing and annotation.</title>
        <authorList>
            <consortium name="The Broad Institute Genomics Platform"/>
            <consortium name="The Broad Institute Genome Sequencing Center for Infectious Disease"/>
            <person name="Wu L."/>
            <person name="Ma J."/>
        </authorList>
    </citation>
    <scope>NUCLEOTIDE SEQUENCE [LARGE SCALE GENOMIC DNA]</scope>
    <source>
        <strain evidence="2">JCM 16545</strain>
    </source>
</reference>
<dbReference type="RefSeq" id="WP_377470163.1">
    <property type="nucleotide sequence ID" value="NZ_JBHUHV010000043.1"/>
</dbReference>
<proteinExistence type="predicted"/>
<evidence type="ECO:0000313" key="2">
    <source>
        <dbReference type="Proteomes" id="UP001597369"/>
    </source>
</evidence>
<dbReference type="Proteomes" id="UP001597369">
    <property type="component" value="Unassembled WGS sequence"/>
</dbReference>
<protein>
    <submittedName>
        <fullName evidence="1">Uncharacterized protein</fullName>
    </submittedName>
</protein>
<gene>
    <name evidence="1" type="ORF">ACFSKU_14590</name>
</gene>
<evidence type="ECO:0000313" key="1">
    <source>
        <dbReference type="EMBL" id="MFD2068119.1"/>
    </source>
</evidence>